<reference evidence="2 3" key="1">
    <citation type="submission" date="2023-02" db="EMBL/GenBank/DDBJ databases">
        <title>LHISI_Scaffold_Assembly.</title>
        <authorList>
            <person name="Stuart O.P."/>
            <person name="Cleave R."/>
            <person name="Magrath M.J.L."/>
            <person name="Mikheyev A.S."/>
        </authorList>
    </citation>
    <scope>NUCLEOTIDE SEQUENCE [LARGE SCALE GENOMIC DNA]</scope>
    <source>
        <strain evidence="2">Daus_M_001</strain>
        <tissue evidence="2">Leg muscle</tissue>
    </source>
</reference>
<organism evidence="2 3">
    <name type="scientific">Dryococelus australis</name>
    <dbReference type="NCBI Taxonomy" id="614101"/>
    <lineage>
        <taxon>Eukaryota</taxon>
        <taxon>Metazoa</taxon>
        <taxon>Ecdysozoa</taxon>
        <taxon>Arthropoda</taxon>
        <taxon>Hexapoda</taxon>
        <taxon>Insecta</taxon>
        <taxon>Pterygota</taxon>
        <taxon>Neoptera</taxon>
        <taxon>Polyneoptera</taxon>
        <taxon>Phasmatodea</taxon>
        <taxon>Verophasmatodea</taxon>
        <taxon>Anareolatae</taxon>
        <taxon>Phasmatidae</taxon>
        <taxon>Eurycanthinae</taxon>
        <taxon>Dryococelus</taxon>
    </lineage>
</organism>
<dbReference type="EMBL" id="JARBHB010000010">
    <property type="protein sequence ID" value="KAJ8873959.1"/>
    <property type="molecule type" value="Genomic_DNA"/>
</dbReference>
<dbReference type="InterPro" id="IPR006578">
    <property type="entry name" value="MADF-dom"/>
</dbReference>
<name>A0ABQ9GPP1_9NEOP</name>
<dbReference type="Pfam" id="PF10545">
    <property type="entry name" value="MADF_DNA_bdg"/>
    <property type="match status" value="1"/>
</dbReference>
<gene>
    <name evidence="2" type="ORF">PR048_024799</name>
</gene>
<proteinExistence type="predicted"/>
<protein>
    <recommendedName>
        <fullName evidence="1">MADF domain-containing protein</fullName>
    </recommendedName>
</protein>
<dbReference type="Proteomes" id="UP001159363">
    <property type="component" value="Chromosome 9"/>
</dbReference>
<accession>A0ABQ9GPP1</accession>
<evidence type="ECO:0000313" key="3">
    <source>
        <dbReference type="Proteomes" id="UP001159363"/>
    </source>
</evidence>
<comment type="caution">
    <text evidence="2">The sequence shown here is derived from an EMBL/GenBank/DDBJ whole genome shotgun (WGS) entry which is preliminary data.</text>
</comment>
<dbReference type="PROSITE" id="PS51029">
    <property type="entry name" value="MADF"/>
    <property type="match status" value="1"/>
</dbReference>
<sequence>MEQKRNNSLIALFKEKRVLRYPTDLHFKDRNTKHDAWAELAVDVNMDTSEVEKTIPSLIGQFQCELKKGKSGFAVDAPYNSKWAFFKRRLFPRDKY</sequence>
<feature type="domain" description="MADF" evidence="1">
    <location>
        <begin position="8"/>
        <end position="96"/>
    </location>
</feature>
<keyword evidence="3" id="KW-1185">Reference proteome</keyword>
<evidence type="ECO:0000313" key="2">
    <source>
        <dbReference type="EMBL" id="KAJ8873959.1"/>
    </source>
</evidence>
<evidence type="ECO:0000259" key="1">
    <source>
        <dbReference type="PROSITE" id="PS51029"/>
    </source>
</evidence>